<dbReference type="GO" id="GO:0005634">
    <property type="term" value="C:nucleus"/>
    <property type="evidence" value="ECO:0007669"/>
    <property type="project" value="TreeGrafter"/>
</dbReference>
<evidence type="ECO:0000313" key="4">
    <source>
        <dbReference type="Proteomes" id="UP000694397"/>
    </source>
</evidence>
<name>A0A8C9RX98_SCLFO</name>
<dbReference type="Pfam" id="PF14780">
    <property type="entry name" value="NEPRO_N"/>
    <property type="match status" value="1"/>
</dbReference>
<dbReference type="GeneTree" id="ENSGT00390000007644"/>
<dbReference type="InterPro" id="IPR027951">
    <property type="entry name" value="Nepro_N"/>
</dbReference>
<dbReference type="OrthoDB" id="9899341at2759"/>
<feature type="transmembrane region" description="Helical" evidence="1">
    <location>
        <begin position="178"/>
        <end position="200"/>
    </location>
</feature>
<proteinExistence type="predicted"/>
<evidence type="ECO:0000256" key="1">
    <source>
        <dbReference type="SAM" id="Phobius"/>
    </source>
</evidence>
<keyword evidence="1" id="KW-1133">Transmembrane helix</keyword>
<dbReference type="Ensembl" id="ENSSFOT00015022293.2">
    <property type="protein sequence ID" value="ENSSFOP00015022047.2"/>
    <property type="gene ID" value="ENSSFOG00015014189.2"/>
</dbReference>
<reference evidence="3 4" key="1">
    <citation type="submission" date="2019-04" db="EMBL/GenBank/DDBJ databases">
        <authorList>
            <consortium name="Wellcome Sanger Institute Data Sharing"/>
        </authorList>
    </citation>
    <scope>NUCLEOTIDE SEQUENCE [LARGE SCALE GENOMIC DNA]</scope>
</reference>
<keyword evidence="4" id="KW-1185">Reference proteome</keyword>
<evidence type="ECO:0000313" key="3">
    <source>
        <dbReference type="Ensembl" id="ENSSFOP00015022047.2"/>
    </source>
</evidence>
<dbReference type="CTD" id="25871"/>
<dbReference type="GO" id="GO:0045747">
    <property type="term" value="P:positive regulation of Notch signaling pathway"/>
    <property type="evidence" value="ECO:0007669"/>
    <property type="project" value="TreeGrafter"/>
</dbReference>
<keyword evidence="1" id="KW-0472">Membrane</keyword>
<dbReference type="Proteomes" id="UP000694397">
    <property type="component" value="Chromosome 14"/>
</dbReference>
<keyword evidence="1" id="KW-0812">Transmembrane</keyword>
<sequence>MAIQLWNRVYIPQPGALSTVRIQFNDRIDGRATRLLGECERALQLLRSHVLHAELRVLYSLLHVCNNSLRQHKPFRAIKQVERCINRVKEMKLIPALLDLVDMCPSQAQRQVAAETGQCEVPSQSMLEWFCLKVLGAGKLMACLVDQCSRAFLLTHGHLSCKEFIVLNLVLVSMLSRLWVFFGGILKILATLYLGAWELLQEVAQARPMPFLTDFILPVDLPTFIGPSRWAQLLVELPAASTMVKNVAGKGSKRSVLKRPIERTFTEDLGSSILQRPSTAMGHIAVIDLKAMLKRSIGKNSKVIAHKVDMPEKDPVLIGQKRRLLKATAAVSSFSDMAAHLAKVICWCQSRKLRRERCLLAFQNLKCQRMKRLEEEGFRLDRKLKTFRRQFGEALLLQRSRAQPLRSLHDRWRSWRFRTRFKCVKGVMRLQKRARWDYVKKVMRETTMPAKMSVRHKNKNNVINGKDKDMKANASLWSDSGKEIDDIFAALEF</sequence>
<organism evidence="3 4">
    <name type="scientific">Scleropages formosus</name>
    <name type="common">Asian bonytongue</name>
    <name type="synonym">Osteoglossum formosum</name>
    <dbReference type="NCBI Taxonomy" id="113540"/>
    <lineage>
        <taxon>Eukaryota</taxon>
        <taxon>Metazoa</taxon>
        <taxon>Chordata</taxon>
        <taxon>Craniata</taxon>
        <taxon>Vertebrata</taxon>
        <taxon>Euteleostomi</taxon>
        <taxon>Actinopterygii</taxon>
        <taxon>Neopterygii</taxon>
        <taxon>Teleostei</taxon>
        <taxon>Osteoglossocephala</taxon>
        <taxon>Osteoglossomorpha</taxon>
        <taxon>Osteoglossiformes</taxon>
        <taxon>Osteoglossidae</taxon>
        <taxon>Scleropages</taxon>
    </lineage>
</organism>
<dbReference type="AlphaFoldDB" id="A0A8C9RX98"/>
<protein>
    <submittedName>
        <fullName evidence="3">Nucleolus and neural progenitor protein</fullName>
    </submittedName>
</protein>
<accession>A0A8C9RX98</accession>
<reference evidence="3" key="2">
    <citation type="submission" date="2025-08" db="UniProtKB">
        <authorList>
            <consortium name="Ensembl"/>
        </authorList>
    </citation>
    <scope>IDENTIFICATION</scope>
</reference>
<feature type="domain" description="Nucleolus and neural progenitor protein-like N-terminal" evidence="2">
    <location>
        <begin position="6"/>
        <end position="193"/>
    </location>
</feature>
<dbReference type="PANTHER" id="PTHR34761:SF1">
    <property type="entry name" value="NUCLEOLUS AND NEURAL PROGENITOR PROTEIN"/>
    <property type="match status" value="1"/>
</dbReference>
<reference evidence="3" key="3">
    <citation type="submission" date="2025-09" db="UniProtKB">
        <authorList>
            <consortium name="Ensembl"/>
        </authorList>
    </citation>
    <scope>IDENTIFICATION</scope>
</reference>
<evidence type="ECO:0000259" key="2">
    <source>
        <dbReference type="Pfam" id="PF14780"/>
    </source>
</evidence>
<dbReference type="KEGG" id="sfm:108928944"/>
<dbReference type="InterPro" id="IPR052835">
    <property type="entry name" value="Nepro"/>
</dbReference>
<gene>
    <name evidence="3" type="primary">nepro</name>
</gene>
<dbReference type="PANTHER" id="PTHR34761">
    <property type="entry name" value="NUCLEOLUS AND NEURAL PROGENITOR PROTEIN"/>
    <property type="match status" value="1"/>
</dbReference>